<sequence length="503" mass="55374">MASTSWAANMHATTTPSMFARLSDKLSRFACGFSPSAIMAPPHHDVELAEACRFSDYAGFSSALLMLSPDRYNENESLSSSYASSISRIAAAADEVLDDPPAEDKETTLPCVAFPSQHGYMVFSLAEDRMRDGVRLRPVTGCRVVPSPYGGAVLTTDLTSFRHPSRLVDPFTGESAPLPDLPVPLWYKEPSPACEPEAPRVQGRRRAVPPTDDGFAWDRSPRGVMIARGDTVFFCEGGGGGEWRTLYRSTTASGMTVNYRGGFFFVLQQRTLVTTVIDARTLEKVADIWPPPGDDDDAVDCIHLVASTDDVFLLVHRARDMDCELFSEVYRARHQKPKPEWSKVTDIGDRALFVDRLHGFSVGVGGEDTAGGVKRNCVYTISATPVEDPQGRRIVVHNVEEFHLNRPEVGGTLECRLGGSQVKQMWGEPYWMIPMSREDPAVLDDPNEQRGSIGGVTVSDPWYAAWSCQELRGICPSQLAEYLSVRQSPWAMEAQTSRALLGI</sequence>
<dbReference type="PANTHER" id="PTHR33127:SF24">
    <property type="entry name" value="OS08G0193000 PROTEIN"/>
    <property type="match status" value="1"/>
</dbReference>
<protein>
    <recommendedName>
        <fullName evidence="2">KIB1-4 beta-propeller domain-containing protein</fullName>
    </recommendedName>
</protein>
<proteinExistence type="predicted"/>
<comment type="caution">
    <text evidence="3">The sequence shown here is derived from an EMBL/GenBank/DDBJ whole genome shotgun (WGS) entry which is preliminary data.</text>
</comment>
<evidence type="ECO:0000313" key="4">
    <source>
        <dbReference type="Proteomes" id="UP000604825"/>
    </source>
</evidence>
<dbReference type="Proteomes" id="UP000604825">
    <property type="component" value="Unassembled WGS sequence"/>
</dbReference>
<keyword evidence="4" id="KW-1185">Reference proteome</keyword>
<dbReference type="AlphaFoldDB" id="A0A811P4M1"/>
<dbReference type="OrthoDB" id="676450at2759"/>
<organism evidence="3 4">
    <name type="scientific">Miscanthus lutarioriparius</name>
    <dbReference type="NCBI Taxonomy" id="422564"/>
    <lineage>
        <taxon>Eukaryota</taxon>
        <taxon>Viridiplantae</taxon>
        <taxon>Streptophyta</taxon>
        <taxon>Embryophyta</taxon>
        <taxon>Tracheophyta</taxon>
        <taxon>Spermatophyta</taxon>
        <taxon>Magnoliopsida</taxon>
        <taxon>Liliopsida</taxon>
        <taxon>Poales</taxon>
        <taxon>Poaceae</taxon>
        <taxon>PACMAD clade</taxon>
        <taxon>Panicoideae</taxon>
        <taxon>Andropogonodae</taxon>
        <taxon>Andropogoneae</taxon>
        <taxon>Saccharinae</taxon>
        <taxon>Miscanthus</taxon>
    </lineage>
</organism>
<evidence type="ECO:0000259" key="2">
    <source>
        <dbReference type="Pfam" id="PF03478"/>
    </source>
</evidence>
<dbReference type="Pfam" id="PF03478">
    <property type="entry name" value="Beta-prop_KIB1-4"/>
    <property type="match status" value="1"/>
</dbReference>
<feature type="domain" description="KIB1-4 beta-propeller" evidence="2">
    <location>
        <begin position="123"/>
        <end position="393"/>
    </location>
</feature>
<accession>A0A811P4M1</accession>
<feature type="region of interest" description="Disordered" evidence="1">
    <location>
        <begin position="194"/>
        <end position="214"/>
    </location>
</feature>
<dbReference type="InterPro" id="IPR005174">
    <property type="entry name" value="KIB1-4_b-propeller"/>
</dbReference>
<name>A0A811P4M1_9POAL</name>
<reference evidence="3" key="1">
    <citation type="submission" date="2020-10" db="EMBL/GenBank/DDBJ databases">
        <authorList>
            <person name="Han B."/>
            <person name="Lu T."/>
            <person name="Zhao Q."/>
            <person name="Huang X."/>
            <person name="Zhao Y."/>
        </authorList>
    </citation>
    <scope>NUCLEOTIDE SEQUENCE</scope>
</reference>
<evidence type="ECO:0000313" key="3">
    <source>
        <dbReference type="EMBL" id="CAD6232148.1"/>
    </source>
</evidence>
<dbReference type="EMBL" id="CAJGYO010000005">
    <property type="protein sequence ID" value="CAD6232148.1"/>
    <property type="molecule type" value="Genomic_DNA"/>
</dbReference>
<dbReference type="PANTHER" id="PTHR33127">
    <property type="entry name" value="TRANSMEMBRANE PROTEIN"/>
    <property type="match status" value="1"/>
</dbReference>
<gene>
    <name evidence="3" type="ORF">NCGR_LOCUS21880</name>
</gene>
<evidence type="ECO:0000256" key="1">
    <source>
        <dbReference type="SAM" id="MobiDB-lite"/>
    </source>
</evidence>